<dbReference type="GO" id="GO:0015031">
    <property type="term" value="P:protein transport"/>
    <property type="evidence" value="ECO:0007669"/>
    <property type="project" value="UniProtKB-KW"/>
</dbReference>
<evidence type="ECO:0000313" key="12">
    <source>
        <dbReference type="Proteomes" id="UP001303760"/>
    </source>
</evidence>
<reference evidence="11" key="2">
    <citation type="submission" date="2023-05" db="EMBL/GenBank/DDBJ databases">
        <authorList>
            <consortium name="Lawrence Berkeley National Laboratory"/>
            <person name="Steindorff A."/>
            <person name="Hensen N."/>
            <person name="Bonometti L."/>
            <person name="Westerberg I."/>
            <person name="Brannstrom I.O."/>
            <person name="Guillou S."/>
            <person name="Cros-Aarteil S."/>
            <person name="Calhoun S."/>
            <person name="Haridas S."/>
            <person name="Kuo A."/>
            <person name="Mondo S."/>
            <person name="Pangilinan J."/>
            <person name="Riley R."/>
            <person name="Labutti K."/>
            <person name="Andreopoulos B."/>
            <person name="Lipzen A."/>
            <person name="Chen C."/>
            <person name="Yanf M."/>
            <person name="Daum C."/>
            <person name="Ng V."/>
            <person name="Clum A."/>
            <person name="Ohm R."/>
            <person name="Martin F."/>
            <person name="Silar P."/>
            <person name="Natvig D."/>
            <person name="Lalanne C."/>
            <person name="Gautier V."/>
            <person name="Ament-Velasquez S.L."/>
            <person name="Kruys A."/>
            <person name="Hutchinson M.I."/>
            <person name="Powell A.J."/>
            <person name="Barry K."/>
            <person name="Miller A.N."/>
            <person name="Grigoriev I.V."/>
            <person name="Debuchy R."/>
            <person name="Gladieux P."/>
            <person name="Thoren M.H."/>
            <person name="Johannesson H."/>
        </authorList>
    </citation>
    <scope>NUCLEOTIDE SEQUENCE</scope>
    <source>
        <strain evidence="11">CBS 532.94</strain>
    </source>
</reference>
<keyword evidence="7" id="KW-0472">Membrane</keyword>
<evidence type="ECO:0000259" key="10">
    <source>
        <dbReference type="Pfam" id="PF06148"/>
    </source>
</evidence>
<feature type="region of interest" description="Disordered" evidence="9">
    <location>
        <begin position="1"/>
        <end position="42"/>
    </location>
</feature>
<evidence type="ECO:0000256" key="4">
    <source>
        <dbReference type="ARBA" id="ARBA00022448"/>
    </source>
</evidence>
<keyword evidence="6" id="KW-0333">Golgi apparatus</keyword>
<evidence type="ECO:0000256" key="2">
    <source>
        <dbReference type="ARBA" id="ARBA00007603"/>
    </source>
</evidence>
<dbReference type="GO" id="GO:0006891">
    <property type="term" value="P:intra-Golgi vesicle-mediated transport"/>
    <property type="evidence" value="ECO:0007669"/>
    <property type="project" value="TreeGrafter"/>
</dbReference>
<evidence type="ECO:0000256" key="1">
    <source>
        <dbReference type="ARBA" id="ARBA00004395"/>
    </source>
</evidence>
<feature type="domain" description="Conserved oligomeric Golgi complex subunit 2 N-terminal" evidence="10">
    <location>
        <begin position="49"/>
        <end position="127"/>
    </location>
</feature>
<sequence>MAQLNPPVAHSRPTSSYSHSHYNLPSSAASSASEADDDDTSALPFPTALSRADFLAPDFDAATYLSALHTSGPAARHQTLEDLRSELRDRSAAISAELLELVNANYTAFLSLGDELKGGEERVEDVRVALLGFRRAVEELQGRVRERRVEAGKLNRELGEVKGAVELGRRMLELDERVAGLEGRLVVGSIGKGGNKHVDGKKGEDGDDEEDWGGDLDSLGSDEEEEEEDDGGVGFISSSPSKLAALAGEYVVVEKIAESVGRDLPFVKKMEERMARCRNTILIDLSTALREARKAGLEGQGRVLKYLETYRVLDAQTDAVKVLKEK</sequence>
<dbReference type="GO" id="GO:0017119">
    <property type="term" value="C:Golgi transport complex"/>
    <property type="evidence" value="ECO:0007669"/>
    <property type="project" value="TreeGrafter"/>
</dbReference>
<dbReference type="PANTHER" id="PTHR12961">
    <property type="entry name" value="CONSERVED OLIGOMERIC GOLGI COMPLEX COMPONENT 2"/>
    <property type="match status" value="1"/>
</dbReference>
<evidence type="ECO:0000256" key="8">
    <source>
        <dbReference type="ARBA" id="ARBA00031344"/>
    </source>
</evidence>
<dbReference type="Pfam" id="PF06148">
    <property type="entry name" value="COG2_N"/>
    <property type="match status" value="1"/>
</dbReference>
<keyword evidence="5" id="KW-0653">Protein transport</keyword>
<evidence type="ECO:0000313" key="11">
    <source>
        <dbReference type="EMBL" id="KAK4239388.1"/>
    </source>
</evidence>
<name>A0AAN7HDA1_9PEZI</name>
<keyword evidence="4" id="KW-0813">Transport</keyword>
<comment type="subcellular location">
    <subcellularLocation>
        <location evidence="1">Golgi apparatus membrane</location>
        <topology evidence="1">Peripheral membrane protein</topology>
    </subcellularLocation>
</comment>
<dbReference type="GO" id="GO:0007030">
    <property type="term" value="P:Golgi organization"/>
    <property type="evidence" value="ECO:0007669"/>
    <property type="project" value="InterPro"/>
</dbReference>
<organism evidence="11 12">
    <name type="scientific">Achaetomium macrosporum</name>
    <dbReference type="NCBI Taxonomy" id="79813"/>
    <lineage>
        <taxon>Eukaryota</taxon>
        <taxon>Fungi</taxon>
        <taxon>Dikarya</taxon>
        <taxon>Ascomycota</taxon>
        <taxon>Pezizomycotina</taxon>
        <taxon>Sordariomycetes</taxon>
        <taxon>Sordariomycetidae</taxon>
        <taxon>Sordariales</taxon>
        <taxon>Chaetomiaceae</taxon>
        <taxon>Achaetomium</taxon>
    </lineage>
</organism>
<dbReference type="EMBL" id="MU860065">
    <property type="protein sequence ID" value="KAK4239388.1"/>
    <property type="molecule type" value="Genomic_DNA"/>
</dbReference>
<dbReference type="InterPro" id="IPR024602">
    <property type="entry name" value="COG_su2_N"/>
</dbReference>
<feature type="region of interest" description="Disordered" evidence="9">
    <location>
        <begin position="195"/>
        <end position="235"/>
    </location>
</feature>
<evidence type="ECO:0000256" key="5">
    <source>
        <dbReference type="ARBA" id="ARBA00022927"/>
    </source>
</evidence>
<dbReference type="PANTHER" id="PTHR12961:SF0">
    <property type="entry name" value="CONSERVED OLIGOMERIC GOLGI COMPLEX SUBUNIT 2"/>
    <property type="match status" value="1"/>
</dbReference>
<dbReference type="Proteomes" id="UP001303760">
    <property type="component" value="Unassembled WGS sequence"/>
</dbReference>
<feature type="compositionally biased region" description="Acidic residues" evidence="9">
    <location>
        <begin position="205"/>
        <end position="231"/>
    </location>
</feature>
<keyword evidence="12" id="KW-1185">Reference proteome</keyword>
<feature type="compositionally biased region" description="Polar residues" evidence="9">
    <location>
        <begin position="12"/>
        <end position="25"/>
    </location>
</feature>
<protein>
    <recommendedName>
        <fullName evidence="3">Conserved oligomeric Golgi complex subunit 2</fullName>
    </recommendedName>
    <alternativeName>
        <fullName evidence="8">Component of oligomeric Golgi complex 2</fullName>
    </alternativeName>
</protein>
<dbReference type="AlphaFoldDB" id="A0AAN7HDA1"/>
<proteinExistence type="inferred from homology"/>
<accession>A0AAN7HDA1</accession>
<evidence type="ECO:0000256" key="7">
    <source>
        <dbReference type="ARBA" id="ARBA00023136"/>
    </source>
</evidence>
<evidence type="ECO:0000256" key="3">
    <source>
        <dbReference type="ARBA" id="ARBA00020977"/>
    </source>
</evidence>
<reference evidence="11" key="1">
    <citation type="journal article" date="2023" name="Mol. Phylogenet. Evol.">
        <title>Genome-scale phylogeny and comparative genomics of the fungal order Sordariales.</title>
        <authorList>
            <person name="Hensen N."/>
            <person name="Bonometti L."/>
            <person name="Westerberg I."/>
            <person name="Brannstrom I.O."/>
            <person name="Guillou S."/>
            <person name="Cros-Aarteil S."/>
            <person name="Calhoun S."/>
            <person name="Haridas S."/>
            <person name="Kuo A."/>
            <person name="Mondo S."/>
            <person name="Pangilinan J."/>
            <person name="Riley R."/>
            <person name="LaButti K."/>
            <person name="Andreopoulos B."/>
            <person name="Lipzen A."/>
            <person name="Chen C."/>
            <person name="Yan M."/>
            <person name="Daum C."/>
            <person name="Ng V."/>
            <person name="Clum A."/>
            <person name="Steindorff A."/>
            <person name="Ohm R.A."/>
            <person name="Martin F."/>
            <person name="Silar P."/>
            <person name="Natvig D.O."/>
            <person name="Lalanne C."/>
            <person name="Gautier V."/>
            <person name="Ament-Velasquez S.L."/>
            <person name="Kruys A."/>
            <person name="Hutchinson M.I."/>
            <person name="Powell A.J."/>
            <person name="Barry K."/>
            <person name="Miller A.N."/>
            <person name="Grigoriev I.V."/>
            <person name="Debuchy R."/>
            <person name="Gladieux P."/>
            <person name="Hiltunen Thoren M."/>
            <person name="Johannesson H."/>
        </authorList>
    </citation>
    <scope>NUCLEOTIDE SEQUENCE</scope>
    <source>
        <strain evidence="11">CBS 532.94</strain>
    </source>
</reference>
<dbReference type="GO" id="GO:0000139">
    <property type="term" value="C:Golgi membrane"/>
    <property type="evidence" value="ECO:0007669"/>
    <property type="project" value="UniProtKB-SubCell"/>
</dbReference>
<comment type="similarity">
    <text evidence="2">Belongs to the COG2 family.</text>
</comment>
<dbReference type="InterPro" id="IPR009316">
    <property type="entry name" value="COG2"/>
</dbReference>
<evidence type="ECO:0000256" key="9">
    <source>
        <dbReference type="SAM" id="MobiDB-lite"/>
    </source>
</evidence>
<comment type="caution">
    <text evidence="11">The sequence shown here is derived from an EMBL/GenBank/DDBJ whole genome shotgun (WGS) entry which is preliminary data.</text>
</comment>
<gene>
    <name evidence="11" type="ORF">C8A03DRAFT_42996</name>
</gene>
<evidence type="ECO:0000256" key="6">
    <source>
        <dbReference type="ARBA" id="ARBA00023034"/>
    </source>
</evidence>